<protein>
    <submittedName>
        <fullName evidence="2">Uncharacterized protein</fullName>
    </submittedName>
</protein>
<name>A0A286U5J5_9AGAM</name>
<dbReference type="InParanoid" id="A0A286U5J5"/>
<sequence>MRICGKITDSVIFAEVIQTTLNLNSMYKSPRYKYETLITLGLSHKRVYVIQNYKQSPTQLRTIIIRDGVLFYFTILALTITNLLFGVLPISQTMLRFGMAPILRSFTGVTGGRMILNLRSAAYSANSEDVQEILDSIKIELIPSRPSICQ</sequence>
<proteinExistence type="predicted"/>
<organism evidence="2 3">
    <name type="scientific">Pyrrhoderma noxium</name>
    <dbReference type="NCBI Taxonomy" id="2282107"/>
    <lineage>
        <taxon>Eukaryota</taxon>
        <taxon>Fungi</taxon>
        <taxon>Dikarya</taxon>
        <taxon>Basidiomycota</taxon>
        <taxon>Agaricomycotina</taxon>
        <taxon>Agaricomycetes</taxon>
        <taxon>Hymenochaetales</taxon>
        <taxon>Hymenochaetaceae</taxon>
        <taxon>Pyrrhoderma</taxon>
    </lineage>
</organism>
<evidence type="ECO:0000256" key="1">
    <source>
        <dbReference type="SAM" id="Phobius"/>
    </source>
</evidence>
<feature type="transmembrane region" description="Helical" evidence="1">
    <location>
        <begin position="69"/>
        <end position="90"/>
    </location>
</feature>
<comment type="caution">
    <text evidence="2">The sequence shown here is derived from an EMBL/GenBank/DDBJ whole genome shotgun (WGS) entry which is preliminary data.</text>
</comment>
<dbReference type="Proteomes" id="UP000217199">
    <property type="component" value="Unassembled WGS sequence"/>
</dbReference>
<evidence type="ECO:0000313" key="3">
    <source>
        <dbReference type="Proteomes" id="UP000217199"/>
    </source>
</evidence>
<dbReference type="OrthoDB" id="2756573at2759"/>
<keyword evidence="1" id="KW-0812">Transmembrane</keyword>
<reference evidence="2 3" key="1">
    <citation type="journal article" date="2017" name="Mol. Ecol.">
        <title>Comparative and population genomic landscape of Phellinus noxius: A hypervariable fungus causing root rot in trees.</title>
        <authorList>
            <person name="Chung C.L."/>
            <person name="Lee T.J."/>
            <person name="Akiba M."/>
            <person name="Lee H.H."/>
            <person name="Kuo T.H."/>
            <person name="Liu D."/>
            <person name="Ke H.M."/>
            <person name="Yokoi T."/>
            <person name="Roa M.B."/>
            <person name="Lu M.J."/>
            <person name="Chang Y.Y."/>
            <person name="Ann P.J."/>
            <person name="Tsai J.N."/>
            <person name="Chen C.Y."/>
            <person name="Tzean S.S."/>
            <person name="Ota Y."/>
            <person name="Hattori T."/>
            <person name="Sahashi N."/>
            <person name="Liou R.F."/>
            <person name="Kikuchi T."/>
            <person name="Tsai I.J."/>
        </authorList>
    </citation>
    <scope>NUCLEOTIDE SEQUENCE [LARGE SCALE GENOMIC DNA]</scope>
    <source>
        <strain evidence="2 3">FFPRI411160</strain>
    </source>
</reference>
<dbReference type="EMBL" id="NBII01000011">
    <property type="protein sequence ID" value="PAV14861.1"/>
    <property type="molecule type" value="Genomic_DNA"/>
</dbReference>
<gene>
    <name evidence="2" type="ORF">PNOK_0941400</name>
</gene>
<keyword evidence="1" id="KW-0472">Membrane</keyword>
<keyword evidence="1" id="KW-1133">Transmembrane helix</keyword>
<keyword evidence="3" id="KW-1185">Reference proteome</keyword>
<accession>A0A286U5J5</accession>
<dbReference type="AlphaFoldDB" id="A0A286U5J5"/>
<evidence type="ECO:0000313" key="2">
    <source>
        <dbReference type="EMBL" id="PAV14861.1"/>
    </source>
</evidence>